<dbReference type="InterPro" id="IPR042099">
    <property type="entry name" value="ANL_N_sf"/>
</dbReference>
<dbReference type="Gene3D" id="3.30.300.30">
    <property type="match status" value="1"/>
</dbReference>
<evidence type="ECO:0000313" key="4">
    <source>
        <dbReference type="Proteomes" id="UP001499915"/>
    </source>
</evidence>
<dbReference type="InterPro" id="IPR045851">
    <property type="entry name" value="AMP-bd_C_sf"/>
</dbReference>
<reference evidence="3 4" key="1">
    <citation type="journal article" date="2019" name="Int. J. Syst. Evol. Microbiol.">
        <title>The Global Catalogue of Microorganisms (GCM) 10K type strain sequencing project: providing services to taxonomists for standard genome sequencing and annotation.</title>
        <authorList>
            <consortium name="The Broad Institute Genomics Platform"/>
            <consortium name="The Broad Institute Genome Sequencing Center for Infectious Disease"/>
            <person name="Wu L."/>
            <person name="Ma J."/>
        </authorList>
    </citation>
    <scope>NUCLEOTIDE SEQUENCE [LARGE SCALE GENOMIC DNA]</scope>
    <source>
        <strain evidence="3 4">JCM 15134</strain>
    </source>
</reference>
<comment type="caution">
    <text evidence="3">The sequence shown here is derived from an EMBL/GenBank/DDBJ whole genome shotgun (WGS) entry which is preliminary data.</text>
</comment>
<protein>
    <submittedName>
        <fullName evidence="3">Acyl-CoA synthetase</fullName>
    </submittedName>
</protein>
<feature type="domain" description="AMP-binding enzyme C-terminal" evidence="2">
    <location>
        <begin position="397"/>
        <end position="472"/>
    </location>
</feature>
<dbReference type="Gene3D" id="3.40.50.12780">
    <property type="entry name" value="N-terminal domain of ligase-like"/>
    <property type="match status" value="1"/>
</dbReference>
<name>A0ABN1I3J2_9GAMM</name>
<dbReference type="PROSITE" id="PS00455">
    <property type="entry name" value="AMP_BINDING"/>
    <property type="match status" value="1"/>
</dbReference>
<evidence type="ECO:0000259" key="2">
    <source>
        <dbReference type="Pfam" id="PF13193"/>
    </source>
</evidence>
<dbReference type="InterPro" id="IPR000873">
    <property type="entry name" value="AMP-dep_synth/lig_dom"/>
</dbReference>
<keyword evidence="4" id="KW-1185">Reference proteome</keyword>
<evidence type="ECO:0000313" key="3">
    <source>
        <dbReference type="EMBL" id="GAA0684443.1"/>
    </source>
</evidence>
<dbReference type="Pfam" id="PF13193">
    <property type="entry name" value="AMP-binding_C"/>
    <property type="match status" value="1"/>
</dbReference>
<dbReference type="Proteomes" id="UP001499915">
    <property type="component" value="Unassembled WGS sequence"/>
</dbReference>
<dbReference type="EMBL" id="BAAAET010000001">
    <property type="protein sequence ID" value="GAA0684443.1"/>
    <property type="molecule type" value="Genomic_DNA"/>
</dbReference>
<dbReference type="InterPro" id="IPR020845">
    <property type="entry name" value="AMP-binding_CS"/>
</dbReference>
<dbReference type="InterPro" id="IPR050237">
    <property type="entry name" value="ATP-dep_AMP-bd_enzyme"/>
</dbReference>
<dbReference type="PANTHER" id="PTHR43767:SF1">
    <property type="entry name" value="NONRIBOSOMAL PEPTIDE SYNTHASE PES1 (EUROFUNG)-RELATED"/>
    <property type="match status" value="1"/>
</dbReference>
<proteinExistence type="predicted"/>
<dbReference type="InterPro" id="IPR025110">
    <property type="entry name" value="AMP-bd_C"/>
</dbReference>
<sequence>MLLPNLPQNHFTLWGGEAAGIINPINPMLEPDHIAGILNAANTKLLVALAPFPGTDTWDKVEQIKPLVPSLEKVLYVDMCQFLPSEQVTAIRTELPLPTEDWAINFDRWIATQPDGQLTTKRTISPQDVASLFHTGGTTGVPKLAPHSHYNEVIDSLMVKVHLGFRDTDTLLTGLPTFHVNGALVTGLASFLSGAHVVLASAQGFRSPDIITNFWKLVEKHKITFFSGVPAIFAGLLQVPVGDADISSIKAALSGGAALPREVHRQFEALTGCALIEGYGLTESTAASIANPPAGERRTGSIGICMPYTEGKVVLLDEQGQYLRDCLTNESGSLVLRGPNIFKGYTDPTKNTDIWVDGDWFNTGDLARQDEDGYFWITGRSKDLIIRGGHNIDPGMIEEALNLHPEVVMAAAVGKPCPRVGELPVAYVTLTAGSEVSEDELLAFCQQEISERAAIPKEICIVEEIPLTAVGKVFKPSLRLMSMRYVLQQELEELLGQTGFEVEVEACSKHGQKATIQLLDEGAVAKRAQLEDKLGNYAIHYEFI</sequence>
<gene>
    <name evidence="3" type="ORF">GCM10009104_07250</name>
</gene>
<accession>A0ABN1I3J2</accession>
<dbReference type="SUPFAM" id="SSF56801">
    <property type="entry name" value="Acetyl-CoA synthetase-like"/>
    <property type="match status" value="1"/>
</dbReference>
<dbReference type="PANTHER" id="PTHR43767">
    <property type="entry name" value="LONG-CHAIN-FATTY-ACID--COA LIGASE"/>
    <property type="match status" value="1"/>
</dbReference>
<feature type="domain" description="AMP-dependent synthetase/ligase" evidence="1">
    <location>
        <begin position="18"/>
        <end position="345"/>
    </location>
</feature>
<organism evidence="3 4">
    <name type="scientific">Marinobacterium maritimum</name>
    <dbReference type="NCBI Taxonomy" id="500162"/>
    <lineage>
        <taxon>Bacteria</taxon>
        <taxon>Pseudomonadati</taxon>
        <taxon>Pseudomonadota</taxon>
        <taxon>Gammaproteobacteria</taxon>
        <taxon>Oceanospirillales</taxon>
        <taxon>Oceanospirillaceae</taxon>
        <taxon>Marinobacterium</taxon>
    </lineage>
</organism>
<dbReference type="NCBIfam" id="NF005714">
    <property type="entry name" value="PRK07529.1"/>
    <property type="match status" value="1"/>
</dbReference>
<evidence type="ECO:0000259" key="1">
    <source>
        <dbReference type="Pfam" id="PF00501"/>
    </source>
</evidence>
<dbReference type="Pfam" id="PF00501">
    <property type="entry name" value="AMP-binding"/>
    <property type="match status" value="1"/>
</dbReference>